<feature type="compositionally biased region" description="Basic and acidic residues" evidence="1">
    <location>
        <begin position="206"/>
        <end position="223"/>
    </location>
</feature>
<dbReference type="SUPFAM" id="SSF54171">
    <property type="entry name" value="DNA-binding domain"/>
    <property type="match status" value="1"/>
</dbReference>
<feature type="region of interest" description="Disordered" evidence="1">
    <location>
        <begin position="1"/>
        <end position="284"/>
    </location>
</feature>
<feature type="compositionally biased region" description="Polar residues" evidence="1">
    <location>
        <begin position="15"/>
        <end position="32"/>
    </location>
</feature>
<dbReference type="Gene3D" id="1.20.1280.50">
    <property type="match status" value="1"/>
</dbReference>
<dbReference type="Proteomes" id="UP000801492">
    <property type="component" value="Unassembled WGS sequence"/>
</dbReference>
<dbReference type="Gene3D" id="3.80.10.10">
    <property type="entry name" value="Ribonuclease Inhibitor"/>
    <property type="match status" value="1"/>
</dbReference>
<comment type="caution">
    <text evidence="3">The sequence shown here is derived from an EMBL/GenBank/DDBJ whole genome shotgun (WGS) entry which is preliminary data.</text>
</comment>
<feature type="region of interest" description="Disordered" evidence="1">
    <location>
        <begin position="781"/>
        <end position="819"/>
    </location>
</feature>
<dbReference type="AlphaFoldDB" id="A0A8K0D2U9"/>
<feature type="compositionally biased region" description="Polar residues" evidence="1">
    <location>
        <begin position="70"/>
        <end position="80"/>
    </location>
</feature>
<feature type="compositionally biased region" description="Basic and acidic residues" evidence="1">
    <location>
        <begin position="781"/>
        <end position="803"/>
    </location>
</feature>
<sequence>MDSTSLRTKTRNRSKSNTASMSGNNIDTSSDAMANLNGEKDVPEKEKSESASNISKDPAPILESKEDKSGSSVVADNEQSVEPKSDKVTKGRKRKASEMKSDDSATEEPPAKEKPPSEVEESADVSNEAKAQDREAESKSEDQLTSKLDEKDKDESSSANESSSEIKVPEKQTLGKGKRARIPNKRYSDFPLKTMRTSNVDSMEVDADKSKSNLENGETKENAESGSHSDLTLKGNVSEDSSSAFSSPNINLASSRARTSQTNSPSTPATKKPKPSVDLSNPNYLKPFQYGWKRELVYRATSDNTSKRNGDIYYYTPSGRKVRSMREVSENLKNKELTLDDFTFFKEPLGLDDPEKEIIRDAKLKSAAGTPARRGTPKVTKTPKGSPKVTIPVTASDDSPTDNKGKTSPRHFKVKLPRSNQQNKAKTEKKPNKEKEKEDDLEVGTYPPNWTSPSTNKKPAKGGNNLSDVDKPCRPCSIRCQGVSGLIPTLQCRICLCLYHNECVGLSPHSTVQGYVCKNCQLDQDQNTGCATTTVAPPPLTPINALKSVVTQSTVLPKLQRIPRPSDPTEQSTVTPSNSQSDSNQESAAITSKLPRLIPRPSLVSTLPKFIKVSETSNSSHLSVQNENKSIVGSVTTWFPSSSTIQVSQDIDSANISENTPMVPPPRPQHVEMLGNRKFIIIPKHNIVSVSPTIAAAAAPSNKPVNSSVSESTTMLGFNFTNNIAAEGATNITSTLDSASLGPSINEIKTESPSPEHPPHPSQSFPEDPLAIEENMETDKAIQDDDTSKISSEENPDQTKENENQESTPASKKSKRLASQKSSAAAAAASELAAEDSNFMDSYLQNVAYGYNTLLYVFQYLKMQDLLRASCVCSMWRDIASHPILWRTVRMKNSQIHSFEGLADALEKHSTTHLDLRKMLLPSNSSDDIWQEFSRVIKKVESLRKIELCRCPAAVVEQLASSNPKLEVINAVTIKCESISLAPLSSLKNLQELRLKSTSGFVLKSDLTALADLKQLKHLSLTSIKDLNKLNIDVIADLRNLESLDLGECADFPKTFGSEILTRLNKLEKLRLEKGQGNCYTFEILEAVKSMPHLEQLELVNFDIKTGFDKALGACTNIKKLLIIPTYISQSATTNHMVLGGVLRLQTTLSHFVWGVTLELLRVTELFVDQCEDPEKKEKKEKRPIGNGDSIPVLKPVPLLRDGANLEIPPAQDPPQVEILPLPNLQKLLLQSLPTTRVKILKIPFHATWRQSITDTVN</sequence>
<proteinExistence type="predicted"/>
<feature type="compositionally biased region" description="Basic residues" evidence="1">
    <location>
        <begin position="407"/>
        <end position="416"/>
    </location>
</feature>
<feature type="compositionally biased region" description="Polar residues" evidence="1">
    <location>
        <begin position="448"/>
        <end position="457"/>
    </location>
</feature>
<evidence type="ECO:0000259" key="2">
    <source>
        <dbReference type="PROSITE" id="PS50982"/>
    </source>
</evidence>
<dbReference type="InterPro" id="IPR032675">
    <property type="entry name" value="LRR_dom_sf"/>
</dbReference>
<feature type="domain" description="MBD" evidence="2">
    <location>
        <begin position="278"/>
        <end position="349"/>
    </location>
</feature>
<reference evidence="3" key="1">
    <citation type="submission" date="2019-08" db="EMBL/GenBank/DDBJ databases">
        <title>The genome of the North American firefly Photinus pyralis.</title>
        <authorList>
            <consortium name="Photinus pyralis genome working group"/>
            <person name="Fallon T.R."/>
            <person name="Sander Lower S.E."/>
            <person name="Weng J.-K."/>
        </authorList>
    </citation>
    <scope>NUCLEOTIDE SEQUENCE</scope>
    <source>
        <strain evidence="3">TRF0915ILg1</strain>
        <tissue evidence="3">Whole body</tissue>
    </source>
</reference>
<feature type="region of interest" description="Disordered" evidence="1">
    <location>
        <begin position="557"/>
        <end position="594"/>
    </location>
</feature>
<dbReference type="InterPro" id="IPR036047">
    <property type="entry name" value="F-box-like_dom_sf"/>
</dbReference>
<feature type="region of interest" description="Disordered" evidence="1">
    <location>
        <begin position="735"/>
        <end position="768"/>
    </location>
</feature>
<dbReference type="OrthoDB" id="61560at2759"/>
<name>A0A8K0D2U9_IGNLU</name>
<gene>
    <name evidence="3" type="ORF">ILUMI_10666</name>
</gene>
<feature type="compositionally biased region" description="Basic and acidic residues" evidence="1">
    <location>
        <begin position="425"/>
        <end position="438"/>
    </location>
</feature>
<dbReference type="CDD" id="cd00122">
    <property type="entry name" value="MBD"/>
    <property type="match status" value="1"/>
</dbReference>
<feature type="compositionally biased region" description="Basic and acidic residues" evidence="1">
    <location>
        <begin position="96"/>
        <end position="117"/>
    </location>
</feature>
<dbReference type="InterPro" id="IPR016177">
    <property type="entry name" value="DNA-bd_dom_sf"/>
</dbReference>
<dbReference type="InterPro" id="IPR001739">
    <property type="entry name" value="Methyl_CpG_DNA-bd"/>
</dbReference>
<dbReference type="GO" id="GO:0003677">
    <property type="term" value="F:DNA binding"/>
    <property type="evidence" value="ECO:0007669"/>
    <property type="project" value="InterPro"/>
</dbReference>
<dbReference type="SMART" id="SM00391">
    <property type="entry name" value="MBD"/>
    <property type="match status" value="1"/>
</dbReference>
<dbReference type="SUPFAM" id="SSF81383">
    <property type="entry name" value="F-box domain"/>
    <property type="match status" value="1"/>
</dbReference>
<dbReference type="Pfam" id="PF12937">
    <property type="entry name" value="F-box-like"/>
    <property type="match status" value="1"/>
</dbReference>
<feature type="region of interest" description="Disordered" evidence="1">
    <location>
        <begin position="362"/>
        <end position="463"/>
    </location>
</feature>
<organism evidence="3 4">
    <name type="scientific">Ignelater luminosus</name>
    <name type="common">Cucubano</name>
    <name type="synonym">Pyrophorus luminosus</name>
    <dbReference type="NCBI Taxonomy" id="2038154"/>
    <lineage>
        <taxon>Eukaryota</taxon>
        <taxon>Metazoa</taxon>
        <taxon>Ecdysozoa</taxon>
        <taxon>Arthropoda</taxon>
        <taxon>Hexapoda</taxon>
        <taxon>Insecta</taxon>
        <taxon>Pterygota</taxon>
        <taxon>Neoptera</taxon>
        <taxon>Endopterygota</taxon>
        <taxon>Coleoptera</taxon>
        <taxon>Polyphaga</taxon>
        <taxon>Elateriformia</taxon>
        <taxon>Elateroidea</taxon>
        <taxon>Elateridae</taxon>
        <taxon>Agrypninae</taxon>
        <taxon>Pyrophorini</taxon>
        <taxon>Ignelater</taxon>
    </lineage>
</organism>
<accession>A0A8K0D2U9</accession>
<dbReference type="PANTHER" id="PTHR15739">
    <property type="entry name" value="ZINC FINGER PROTEIN"/>
    <property type="match status" value="1"/>
</dbReference>
<dbReference type="Pfam" id="PF01429">
    <property type="entry name" value="MBD"/>
    <property type="match status" value="1"/>
</dbReference>
<dbReference type="InterPro" id="IPR011011">
    <property type="entry name" value="Znf_FYVE_PHD"/>
</dbReference>
<dbReference type="SUPFAM" id="SSF52047">
    <property type="entry name" value="RNI-like"/>
    <property type="match status" value="1"/>
</dbReference>
<dbReference type="EMBL" id="VTPC01005851">
    <property type="protein sequence ID" value="KAF2895503.1"/>
    <property type="molecule type" value="Genomic_DNA"/>
</dbReference>
<feature type="compositionally biased region" description="Polar residues" evidence="1">
    <location>
        <begin position="238"/>
        <end position="261"/>
    </location>
</feature>
<feature type="compositionally biased region" description="Basic and acidic residues" evidence="1">
    <location>
        <begin position="38"/>
        <end position="49"/>
    </location>
</feature>
<protein>
    <recommendedName>
        <fullName evidence="2">MBD domain-containing protein</fullName>
    </recommendedName>
</protein>
<dbReference type="SUPFAM" id="SSF57903">
    <property type="entry name" value="FYVE/PHD zinc finger"/>
    <property type="match status" value="1"/>
</dbReference>
<dbReference type="PANTHER" id="PTHR15739:SF5">
    <property type="entry name" value="LD23158P"/>
    <property type="match status" value="1"/>
</dbReference>
<keyword evidence="4" id="KW-1185">Reference proteome</keyword>
<dbReference type="PROSITE" id="PS50982">
    <property type="entry name" value="MBD"/>
    <property type="match status" value="1"/>
</dbReference>
<feature type="compositionally biased region" description="Low complexity" evidence="1">
    <location>
        <begin position="157"/>
        <end position="166"/>
    </location>
</feature>
<dbReference type="InterPro" id="IPR052283">
    <property type="entry name" value="GenomicStab_NeuMorph_Reg"/>
</dbReference>
<dbReference type="Gene3D" id="3.30.890.10">
    <property type="entry name" value="Methyl-cpg-binding Protein 2, Chain A"/>
    <property type="match status" value="1"/>
</dbReference>
<feature type="compositionally biased region" description="Basic and acidic residues" evidence="1">
    <location>
        <begin position="130"/>
        <end position="156"/>
    </location>
</feature>
<evidence type="ECO:0000313" key="4">
    <source>
        <dbReference type="Proteomes" id="UP000801492"/>
    </source>
</evidence>
<evidence type="ECO:0000313" key="3">
    <source>
        <dbReference type="EMBL" id="KAF2895503.1"/>
    </source>
</evidence>
<dbReference type="InterPro" id="IPR001810">
    <property type="entry name" value="F-box_dom"/>
</dbReference>
<feature type="compositionally biased region" description="Polar residues" evidence="1">
    <location>
        <begin position="568"/>
        <end position="590"/>
    </location>
</feature>
<evidence type="ECO:0000256" key="1">
    <source>
        <dbReference type="SAM" id="MobiDB-lite"/>
    </source>
</evidence>